<organism evidence="2 3">
    <name type="scientific">Marasmius crinis-equi</name>
    <dbReference type="NCBI Taxonomy" id="585013"/>
    <lineage>
        <taxon>Eukaryota</taxon>
        <taxon>Fungi</taxon>
        <taxon>Dikarya</taxon>
        <taxon>Basidiomycota</taxon>
        <taxon>Agaricomycotina</taxon>
        <taxon>Agaricomycetes</taxon>
        <taxon>Agaricomycetidae</taxon>
        <taxon>Agaricales</taxon>
        <taxon>Marasmiineae</taxon>
        <taxon>Marasmiaceae</taxon>
        <taxon>Marasmius</taxon>
    </lineage>
</organism>
<sequence>PSSGPPYKGYPSDPSSSESEFEVERILIEPIDEDLEEKISNRQKGKQKEDVHDGQSARSEKAPNTGNSSIERPVLEPGTTHVTVSLGPGPPQNAGNSESPATQPSLPSSSRTLDIAESSRFTRATPPHFSSSSTPRDPIRKAEQENEGNESEERIRKWKDKGKWKA</sequence>
<accession>A0ABR3EHT1</accession>
<feature type="non-terminal residue" evidence="2">
    <location>
        <position position="166"/>
    </location>
</feature>
<feature type="compositionally biased region" description="Basic and acidic residues" evidence="1">
    <location>
        <begin position="151"/>
        <end position="166"/>
    </location>
</feature>
<evidence type="ECO:0000256" key="1">
    <source>
        <dbReference type="SAM" id="MobiDB-lite"/>
    </source>
</evidence>
<protein>
    <submittedName>
        <fullName evidence="2">Uncharacterized protein</fullName>
    </submittedName>
</protein>
<evidence type="ECO:0000313" key="3">
    <source>
        <dbReference type="Proteomes" id="UP001465976"/>
    </source>
</evidence>
<feature type="non-terminal residue" evidence="2">
    <location>
        <position position="1"/>
    </location>
</feature>
<reference evidence="2 3" key="1">
    <citation type="submission" date="2024-02" db="EMBL/GenBank/DDBJ databases">
        <title>A draft genome for the cacao thread blight pathogen Marasmius crinis-equi.</title>
        <authorList>
            <person name="Cohen S.P."/>
            <person name="Baruah I.K."/>
            <person name="Amoako-Attah I."/>
            <person name="Bukari Y."/>
            <person name="Meinhardt L.W."/>
            <person name="Bailey B.A."/>
        </authorList>
    </citation>
    <scope>NUCLEOTIDE SEQUENCE [LARGE SCALE GENOMIC DNA]</scope>
    <source>
        <strain evidence="2 3">GH-76</strain>
    </source>
</reference>
<evidence type="ECO:0000313" key="2">
    <source>
        <dbReference type="EMBL" id="KAL0562425.1"/>
    </source>
</evidence>
<feature type="region of interest" description="Disordered" evidence="1">
    <location>
        <begin position="1"/>
        <end position="166"/>
    </location>
</feature>
<feature type="compositionally biased region" description="Basic and acidic residues" evidence="1">
    <location>
        <begin position="46"/>
        <end position="61"/>
    </location>
</feature>
<keyword evidence="3" id="KW-1185">Reference proteome</keyword>
<comment type="caution">
    <text evidence="2">The sequence shown here is derived from an EMBL/GenBank/DDBJ whole genome shotgun (WGS) entry which is preliminary data.</text>
</comment>
<feature type="compositionally biased region" description="Low complexity" evidence="1">
    <location>
        <begin position="1"/>
        <end position="18"/>
    </location>
</feature>
<dbReference type="EMBL" id="JBAHYK010005799">
    <property type="protein sequence ID" value="KAL0562425.1"/>
    <property type="molecule type" value="Genomic_DNA"/>
</dbReference>
<dbReference type="Proteomes" id="UP001465976">
    <property type="component" value="Unassembled WGS sequence"/>
</dbReference>
<proteinExistence type="predicted"/>
<feature type="compositionally biased region" description="Polar residues" evidence="1">
    <location>
        <begin position="93"/>
        <end position="112"/>
    </location>
</feature>
<gene>
    <name evidence="2" type="ORF">V5O48_019662</name>
</gene>
<name>A0ABR3EHT1_9AGAR</name>